<gene>
    <name evidence="1" type="ORF">Vadar_010874</name>
</gene>
<evidence type="ECO:0000313" key="1">
    <source>
        <dbReference type="EMBL" id="KAH7842940.1"/>
    </source>
</evidence>
<name>A0ACB7XQL0_9ERIC</name>
<sequence length="296" mass="31902">MHPKLFPISCIFITIASLIHLPASLAQGNEFYLNCSQLFQCGNIQGIGYPFWGANRPQACGHPSFSLNCTGDAPVLTIETRPYRVLAIDNTTYTLKVVREEFWDNSCPQNLYNATLDTSVFYYTSDTENLVLSYGCTSSSPSITIPGQFSCLANGTSGTFGIYSSTSVTAGMANIPTGVTCNTSVMMRVDSTEAQALASSGGNVTQVLNGGVGLLWQANNSNCEQCVNSGGQCGTNSSNPGSFICYCPDRDYVFACGSSSSSGTCPFDHIGSVSFFFSYVSLWVWRLLKQLNPRMK</sequence>
<dbReference type="EMBL" id="CM037151">
    <property type="protein sequence ID" value="KAH7842940.1"/>
    <property type="molecule type" value="Genomic_DNA"/>
</dbReference>
<proteinExistence type="predicted"/>
<evidence type="ECO:0000313" key="2">
    <source>
        <dbReference type="Proteomes" id="UP000828048"/>
    </source>
</evidence>
<keyword evidence="2" id="KW-1185">Reference proteome</keyword>
<dbReference type="Proteomes" id="UP000828048">
    <property type="component" value="Chromosome 1"/>
</dbReference>
<protein>
    <submittedName>
        <fullName evidence="1">Uncharacterized protein</fullName>
    </submittedName>
</protein>
<organism evidence="1 2">
    <name type="scientific">Vaccinium darrowii</name>
    <dbReference type="NCBI Taxonomy" id="229202"/>
    <lineage>
        <taxon>Eukaryota</taxon>
        <taxon>Viridiplantae</taxon>
        <taxon>Streptophyta</taxon>
        <taxon>Embryophyta</taxon>
        <taxon>Tracheophyta</taxon>
        <taxon>Spermatophyta</taxon>
        <taxon>Magnoliopsida</taxon>
        <taxon>eudicotyledons</taxon>
        <taxon>Gunneridae</taxon>
        <taxon>Pentapetalae</taxon>
        <taxon>asterids</taxon>
        <taxon>Ericales</taxon>
        <taxon>Ericaceae</taxon>
        <taxon>Vaccinioideae</taxon>
        <taxon>Vaccinieae</taxon>
        <taxon>Vaccinium</taxon>
    </lineage>
</organism>
<reference evidence="1 2" key="1">
    <citation type="journal article" date="2021" name="Hortic Res">
        <title>High-quality reference genome and annotation aids understanding of berry development for evergreen blueberry (Vaccinium darrowii).</title>
        <authorList>
            <person name="Yu J."/>
            <person name="Hulse-Kemp A.M."/>
            <person name="Babiker E."/>
            <person name="Staton M."/>
        </authorList>
    </citation>
    <scope>NUCLEOTIDE SEQUENCE [LARGE SCALE GENOMIC DNA]</scope>
    <source>
        <strain evidence="2">cv. NJ 8807/NJ 8810</strain>
        <tissue evidence="1">Young leaf</tissue>
    </source>
</reference>
<accession>A0ACB7XQL0</accession>
<comment type="caution">
    <text evidence="1">The sequence shown here is derived from an EMBL/GenBank/DDBJ whole genome shotgun (WGS) entry which is preliminary data.</text>
</comment>